<dbReference type="SMART" id="SM00478">
    <property type="entry name" value="ENDO3c"/>
    <property type="match status" value="1"/>
</dbReference>
<dbReference type="CDD" id="cd00056">
    <property type="entry name" value="ENDO3c"/>
    <property type="match status" value="1"/>
</dbReference>
<keyword evidence="8" id="KW-0456">Lyase</keyword>
<protein>
    <submittedName>
        <fullName evidence="8">Endonuclease III</fullName>
        <ecNumber evidence="8">4.2.99.18</ecNumber>
    </submittedName>
</protein>
<dbReference type="SUPFAM" id="SSF48150">
    <property type="entry name" value="DNA-glycosylase"/>
    <property type="match status" value="1"/>
</dbReference>
<keyword evidence="3" id="KW-0227">DNA damage</keyword>
<evidence type="ECO:0000259" key="7">
    <source>
        <dbReference type="SMART" id="SM00478"/>
    </source>
</evidence>
<dbReference type="Pfam" id="PF00730">
    <property type="entry name" value="HhH-GPD"/>
    <property type="match status" value="1"/>
</dbReference>
<dbReference type="Pfam" id="PF00633">
    <property type="entry name" value="HHH"/>
    <property type="match status" value="1"/>
</dbReference>
<dbReference type="GO" id="GO:0003677">
    <property type="term" value="F:DNA binding"/>
    <property type="evidence" value="ECO:0007669"/>
    <property type="project" value="InterPro"/>
</dbReference>
<dbReference type="PANTHER" id="PTHR10359">
    <property type="entry name" value="A/G-SPECIFIC ADENINE GLYCOSYLASE/ENDONUCLEASE III"/>
    <property type="match status" value="1"/>
</dbReference>
<gene>
    <name evidence="8" type="primary">nth_4</name>
    <name evidence="8" type="ORF">SDC9_08544</name>
</gene>
<dbReference type="GO" id="GO:0019104">
    <property type="term" value="F:DNA N-glycosylase activity"/>
    <property type="evidence" value="ECO:0007669"/>
    <property type="project" value="UniProtKB-ARBA"/>
</dbReference>
<feature type="domain" description="HhH-GPD" evidence="7">
    <location>
        <begin position="68"/>
        <end position="226"/>
    </location>
</feature>
<keyword evidence="1" id="KW-0004">4Fe-4S</keyword>
<keyword evidence="4" id="KW-0408">Iron</keyword>
<dbReference type="GO" id="GO:0006284">
    <property type="term" value="P:base-excision repair"/>
    <property type="evidence" value="ECO:0007669"/>
    <property type="project" value="InterPro"/>
</dbReference>
<keyword evidence="8" id="KW-0255">Endonuclease</keyword>
<dbReference type="InterPro" id="IPR003265">
    <property type="entry name" value="HhH-GPD_domain"/>
</dbReference>
<accession>A0A644T7Y1</accession>
<reference evidence="8" key="1">
    <citation type="submission" date="2019-08" db="EMBL/GenBank/DDBJ databases">
        <authorList>
            <person name="Kucharzyk K."/>
            <person name="Murdoch R.W."/>
            <person name="Higgins S."/>
            <person name="Loffler F."/>
        </authorList>
    </citation>
    <scope>NUCLEOTIDE SEQUENCE</scope>
</reference>
<name>A0A644T7Y1_9ZZZZ</name>
<dbReference type="InterPro" id="IPR011257">
    <property type="entry name" value="DNA_glycosylase"/>
</dbReference>
<keyword evidence="6" id="KW-0234">DNA repair</keyword>
<dbReference type="GO" id="GO:0046872">
    <property type="term" value="F:metal ion binding"/>
    <property type="evidence" value="ECO:0007669"/>
    <property type="project" value="UniProtKB-KW"/>
</dbReference>
<evidence type="ECO:0000313" key="8">
    <source>
        <dbReference type="EMBL" id="MPL62924.1"/>
    </source>
</evidence>
<evidence type="ECO:0000256" key="6">
    <source>
        <dbReference type="ARBA" id="ARBA00023204"/>
    </source>
</evidence>
<dbReference type="PANTHER" id="PTHR10359:SF19">
    <property type="entry name" value="DNA REPAIR GLYCOSYLASE MJ1434-RELATED"/>
    <property type="match status" value="1"/>
</dbReference>
<sequence>MSCMYKNNINLIYNKLLETYSYQGWWPFIGYIGVNPTKTGAINGYHPKDYDFPKNNDQKFEVIIGSILTQNTAWPSVEQALINLSKLIDFNPISILNFAESNENSFKDAIRCAGFVNQKFEYLKNIAKFYMNLEREGEKRDKVPSRESLLKVKGIGNETADSILLFAHKQKQFKIDAYTKRIFSYLGYIKENDNYMSIKNFFETNFSGDVNMFQEYHALIVEHAKRYYSKKPYGLNDKILNEFKINIY</sequence>
<dbReference type="Gene3D" id="1.10.340.30">
    <property type="entry name" value="Hypothetical protein, domain 2"/>
    <property type="match status" value="1"/>
</dbReference>
<evidence type="ECO:0000256" key="5">
    <source>
        <dbReference type="ARBA" id="ARBA00023014"/>
    </source>
</evidence>
<keyword evidence="2" id="KW-0479">Metal-binding</keyword>
<comment type="caution">
    <text evidence="8">The sequence shown here is derived from an EMBL/GenBank/DDBJ whole genome shotgun (WGS) entry which is preliminary data.</text>
</comment>
<dbReference type="GO" id="GO:0051539">
    <property type="term" value="F:4 iron, 4 sulfur cluster binding"/>
    <property type="evidence" value="ECO:0007669"/>
    <property type="project" value="UniProtKB-KW"/>
</dbReference>
<keyword evidence="8" id="KW-0378">Hydrolase</keyword>
<evidence type="ECO:0000256" key="2">
    <source>
        <dbReference type="ARBA" id="ARBA00022723"/>
    </source>
</evidence>
<evidence type="ECO:0000256" key="1">
    <source>
        <dbReference type="ARBA" id="ARBA00022485"/>
    </source>
</evidence>
<keyword evidence="5" id="KW-0411">Iron-sulfur</keyword>
<dbReference type="AlphaFoldDB" id="A0A644T7Y1"/>
<dbReference type="EC" id="4.2.99.18" evidence="8"/>
<dbReference type="GO" id="GO:0140078">
    <property type="term" value="F:class I DNA-(apurinic or apyrimidinic site) endonuclease activity"/>
    <property type="evidence" value="ECO:0007669"/>
    <property type="project" value="UniProtKB-EC"/>
</dbReference>
<evidence type="ECO:0000256" key="4">
    <source>
        <dbReference type="ARBA" id="ARBA00023004"/>
    </source>
</evidence>
<dbReference type="EMBL" id="VSSQ01000019">
    <property type="protein sequence ID" value="MPL62924.1"/>
    <property type="molecule type" value="Genomic_DNA"/>
</dbReference>
<evidence type="ECO:0000256" key="3">
    <source>
        <dbReference type="ARBA" id="ARBA00022763"/>
    </source>
</evidence>
<proteinExistence type="predicted"/>
<dbReference type="InterPro" id="IPR000445">
    <property type="entry name" value="HhH_motif"/>
</dbReference>
<organism evidence="8">
    <name type="scientific">bioreactor metagenome</name>
    <dbReference type="NCBI Taxonomy" id="1076179"/>
    <lineage>
        <taxon>unclassified sequences</taxon>
        <taxon>metagenomes</taxon>
        <taxon>ecological metagenomes</taxon>
    </lineage>
</organism>
<keyword evidence="8" id="KW-0540">Nuclease</keyword>